<dbReference type="SUPFAM" id="SSF52540">
    <property type="entry name" value="P-loop containing nucleoside triphosphate hydrolases"/>
    <property type="match status" value="2"/>
</dbReference>
<keyword evidence="13" id="KW-0175">Coiled coil</keyword>
<dbReference type="Gene3D" id="1.10.8.60">
    <property type="match status" value="1"/>
</dbReference>
<dbReference type="GO" id="GO:0048268">
    <property type="term" value="P:clathrin coat assembly"/>
    <property type="evidence" value="ECO:0007669"/>
    <property type="project" value="TreeGrafter"/>
</dbReference>
<dbReference type="GO" id="GO:0080025">
    <property type="term" value="F:phosphatidylinositol-3,5-bisphosphate binding"/>
    <property type="evidence" value="ECO:0007669"/>
    <property type="project" value="TreeGrafter"/>
</dbReference>
<dbReference type="GO" id="GO:0006457">
    <property type="term" value="P:protein folding"/>
    <property type="evidence" value="ECO:0007669"/>
    <property type="project" value="UniProtKB-ARBA"/>
</dbReference>
<feature type="domain" description="ENTH" evidence="15">
    <location>
        <begin position="910"/>
        <end position="1050"/>
    </location>
</feature>
<dbReference type="Pfam" id="PF10431">
    <property type="entry name" value="ClpB_D2-small"/>
    <property type="match status" value="1"/>
</dbReference>
<dbReference type="InterPro" id="IPR019489">
    <property type="entry name" value="Clp_ATPase_C"/>
</dbReference>
<dbReference type="FunFam" id="3.40.50.300:FF:000010">
    <property type="entry name" value="Chaperone clpB 1, putative"/>
    <property type="match status" value="1"/>
</dbReference>
<dbReference type="InterPro" id="IPR003959">
    <property type="entry name" value="ATPase_AAA_core"/>
</dbReference>
<dbReference type="SMART" id="SM00307">
    <property type="entry name" value="ILWEQ"/>
    <property type="match status" value="1"/>
</dbReference>
<evidence type="ECO:0000256" key="7">
    <source>
        <dbReference type="ARBA" id="ARBA00022840"/>
    </source>
</evidence>
<dbReference type="InterPro" id="IPR004176">
    <property type="entry name" value="Clp_R_N"/>
</dbReference>
<evidence type="ECO:0000259" key="16">
    <source>
        <dbReference type="PROSITE" id="PS50945"/>
    </source>
</evidence>
<comment type="subcellular location">
    <subcellularLocation>
        <location evidence="1">Cytoplasm</location>
    </subcellularLocation>
</comment>
<dbReference type="Gene3D" id="1.25.40.90">
    <property type="match status" value="1"/>
</dbReference>
<dbReference type="GO" id="GO:0030479">
    <property type="term" value="C:actin cortical patch"/>
    <property type="evidence" value="ECO:0007669"/>
    <property type="project" value="TreeGrafter"/>
</dbReference>
<feature type="region of interest" description="Disordered" evidence="14">
    <location>
        <begin position="1184"/>
        <end position="1204"/>
    </location>
</feature>
<dbReference type="PANTHER" id="PTHR10407:SF15">
    <property type="entry name" value="HUNTINGTIN INTERACTING PROTEIN 1"/>
    <property type="match status" value="1"/>
</dbReference>
<evidence type="ECO:0000256" key="13">
    <source>
        <dbReference type="SAM" id="Coils"/>
    </source>
</evidence>
<dbReference type="Pfam" id="PF00004">
    <property type="entry name" value="AAA"/>
    <property type="match status" value="1"/>
</dbReference>
<dbReference type="Gene3D" id="3.40.50.300">
    <property type="entry name" value="P-loop containing nucleotide triphosphate hydrolases"/>
    <property type="match status" value="3"/>
</dbReference>
<dbReference type="CDD" id="cd00009">
    <property type="entry name" value="AAA"/>
    <property type="match status" value="1"/>
</dbReference>
<comment type="similarity">
    <text evidence="3">Belongs to the SLA2 family.</text>
</comment>
<dbReference type="InterPro" id="IPR003593">
    <property type="entry name" value="AAA+_ATPase"/>
</dbReference>
<dbReference type="InParanoid" id="L0PEB1"/>
<keyword evidence="7 12" id="KW-0067">ATP-binding</keyword>
<accession>L0PEB1</accession>
<evidence type="ECO:0000256" key="8">
    <source>
        <dbReference type="ARBA" id="ARBA00023186"/>
    </source>
</evidence>
<dbReference type="GO" id="GO:0043325">
    <property type="term" value="F:phosphatidylinositol-3,4-bisphosphate binding"/>
    <property type="evidence" value="ECO:0007669"/>
    <property type="project" value="TreeGrafter"/>
</dbReference>
<evidence type="ECO:0000259" key="15">
    <source>
        <dbReference type="PROSITE" id="PS50942"/>
    </source>
</evidence>
<evidence type="ECO:0000256" key="14">
    <source>
        <dbReference type="SAM" id="MobiDB-lite"/>
    </source>
</evidence>
<dbReference type="EMBL" id="CAKM01000262">
    <property type="protein sequence ID" value="CCJ30708.1"/>
    <property type="molecule type" value="Genomic_DNA"/>
</dbReference>
<dbReference type="CDD" id="cd19499">
    <property type="entry name" value="RecA-like_ClpB_Hsp104-like"/>
    <property type="match status" value="1"/>
</dbReference>
<dbReference type="PROSITE" id="PS51903">
    <property type="entry name" value="CLP_R"/>
    <property type="match status" value="1"/>
</dbReference>
<feature type="domain" description="I/LWEQ" evidence="16">
    <location>
        <begin position="1698"/>
        <end position="1941"/>
    </location>
</feature>
<dbReference type="InterPro" id="IPR011417">
    <property type="entry name" value="ANTH_dom"/>
</dbReference>
<dbReference type="PANTHER" id="PTHR10407">
    <property type="entry name" value="HUNTINGTIN INTERACTING PROTEIN 1"/>
    <property type="match status" value="1"/>
</dbReference>
<dbReference type="Pfam" id="PF02861">
    <property type="entry name" value="Clp_N"/>
    <property type="match status" value="1"/>
</dbReference>
<evidence type="ECO:0000313" key="18">
    <source>
        <dbReference type="EMBL" id="CCJ30708.1"/>
    </source>
</evidence>
<evidence type="ECO:0000256" key="1">
    <source>
        <dbReference type="ARBA" id="ARBA00004496"/>
    </source>
</evidence>
<dbReference type="GO" id="GO:0034605">
    <property type="term" value="P:cellular response to heat"/>
    <property type="evidence" value="ECO:0007669"/>
    <property type="project" value="UniProtKB-ARBA"/>
</dbReference>
<evidence type="ECO:0000256" key="12">
    <source>
        <dbReference type="RuleBase" id="RU004432"/>
    </source>
</evidence>
<dbReference type="STRING" id="1209962.L0PEB1"/>
<feature type="compositionally biased region" description="Polar residues" evidence="14">
    <location>
        <begin position="1189"/>
        <end position="1204"/>
    </location>
</feature>
<organism evidence="19">
    <name type="scientific">Pneumocystis jirovecii</name>
    <name type="common">Human pneumocystis pneumonia agent</name>
    <dbReference type="NCBI Taxonomy" id="42068"/>
    <lineage>
        <taxon>Eukaryota</taxon>
        <taxon>Fungi</taxon>
        <taxon>Dikarya</taxon>
        <taxon>Ascomycota</taxon>
        <taxon>Taphrinomycotina</taxon>
        <taxon>Pneumocystomycetes</taxon>
        <taxon>Pneumocystaceae</taxon>
        <taxon>Pneumocystis</taxon>
    </lineage>
</organism>
<keyword evidence="8 12" id="KW-0143">Chaperone</keyword>
<dbReference type="PRINTS" id="PR00300">
    <property type="entry name" value="CLPPROTEASEA"/>
</dbReference>
<evidence type="ECO:0000256" key="11">
    <source>
        <dbReference type="PROSITE-ProRule" id="PRU01251"/>
    </source>
</evidence>
<dbReference type="GO" id="GO:0043335">
    <property type="term" value="P:protein unfolding"/>
    <property type="evidence" value="ECO:0007669"/>
    <property type="project" value="UniProtKB-ARBA"/>
</dbReference>
<dbReference type="GO" id="GO:0007015">
    <property type="term" value="P:actin filament organization"/>
    <property type="evidence" value="ECO:0007669"/>
    <property type="project" value="TreeGrafter"/>
</dbReference>
<dbReference type="FunFam" id="3.40.50.300:FF:000025">
    <property type="entry name" value="ATP-dependent Clp protease subunit"/>
    <property type="match status" value="1"/>
</dbReference>
<evidence type="ECO:0008006" key="20">
    <source>
        <dbReference type="Google" id="ProtNLM"/>
    </source>
</evidence>
<dbReference type="Pfam" id="PF01608">
    <property type="entry name" value="I_LWEQ"/>
    <property type="match status" value="1"/>
</dbReference>
<proteinExistence type="inferred from homology"/>
<dbReference type="InterPro" id="IPR027417">
    <property type="entry name" value="P-loop_NTPase"/>
</dbReference>
<evidence type="ECO:0000256" key="2">
    <source>
        <dbReference type="ARBA" id="ARBA00008675"/>
    </source>
</evidence>
<dbReference type="GO" id="GO:0035615">
    <property type="term" value="F:clathrin adaptor activity"/>
    <property type="evidence" value="ECO:0007669"/>
    <property type="project" value="TreeGrafter"/>
</dbReference>
<comment type="subunit">
    <text evidence="10">Homohexamer, forming a ring with a central pore.</text>
</comment>
<dbReference type="SUPFAM" id="SSF109885">
    <property type="entry name" value="I/LWEQ domain"/>
    <property type="match status" value="1"/>
</dbReference>
<comment type="caution">
    <text evidence="18">The sequence shown here is derived from an EMBL/GenBank/DDBJ whole genome shotgun (WGS) entry which is preliminary data.</text>
</comment>
<dbReference type="PROSITE" id="PS50942">
    <property type="entry name" value="ENTH"/>
    <property type="match status" value="1"/>
</dbReference>
<keyword evidence="6 12" id="KW-0547">Nucleotide-binding</keyword>
<dbReference type="Gene3D" id="1.20.1410.10">
    <property type="entry name" value="I/LWEQ domain"/>
    <property type="match status" value="1"/>
</dbReference>
<dbReference type="InterPro" id="IPR041546">
    <property type="entry name" value="ClpA/ClpB_AAA_lid"/>
</dbReference>
<dbReference type="PROSITE" id="PS50945">
    <property type="entry name" value="I_LWEQ"/>
    <property type="match status" value="1"/>
</dbReference>
<dbReference type="GO" id="GO:0006897">
    <property type="term" value="P:endocytosis"/>
    <property type="evidence" value="ECO:0007669"/>
    <property type="project" value="InterPro"/>
</dbReference>
<dbReference type="InterPro" id="IPR002558">
    <property type="entry name" value="ILWEQ_dom"/>
</dbReference>
<gene>
    <name evidence="18" type="ORF">PNEJI1_000367</name>
</gene>
<dbReference type="PROSITE" id="PS00870">
    <property type="entry name" value="CLPAB_1"/>
    <property type="match status" value="1"/>
</dbReference>
<protein>
    <recommendedName>
        <fullName evidence="20">Clp R domain-containing protein</fullName>
    </recommendedName>
</protein>
<dbReference type="Gene3D" id="1.10.1780.10">
    <property type="entry name" value="Clp, N-terminal domain"/>
    <property type="match status" value="1"/>
</dbReference>
<feature type="coiled-coil region" evidence="13">
    <location>
        <begin position="785"/>
        <end position="812"/>
    </location>
</feature>
<dbReference type="InterPro" id="IPR030224">
    <property type="entry name" value="Sla2_fam"/>
</dbReference>
<dbReference type="GO" id="GO:0005524">
    <property type="term" value="F:ATP binding"/>
    <property type="evidence" value="ECO:0007669"/>
    <property type="project" value="UniProtKB-KW"/>
</dbReference>
<dbReference type="GO" id="GO:0032051">
    <property type="term" value="F:clathrin light chain binding"/>
    <property type="evidence" value="ECO:0007669"/>
    <property type="project" value="TreeGrafter"/>
</dbReference>
<feature type="domain" description="Clp R" evidence="17">
    <location>
        <begin position="1"/>
        <end position="145"/>
    </location>
</feature>
<dbReference type="InterPro" id="IPR001270">
    <property type="entry name" value="ClpA/B"/>
</dbReference>
<keyword evidence="5 11" id="KW-0677">Repeat</keyword>
<evidence type="ECO:0000256" key="4">
    <source>
        <dbReference type="ARBA" id="ARBA00022490"/>
    </source>
</evidence>
<dbReference type="SUPFAM" id="SSF81923">
    <property type="entry name" value="Double Clp-N motif"/>
    <property type="match status" value="1"/>
</dbReference>
<feature type="coiled-coil region" evidence="13">
    <location>
        <begin position="405"/>
        <end position="533"/>
    </location>
</feature>
<dbReference type="Pfam" id="PF17871">
    <property type="entry name" value="AAA_lid_9"/>
    <property type="match status" value="1"/>
</dbReference>
<dbReference type="VEuPathDB" id="FungiDB:PNEJI1_000367"/>
<dbReference type="GO" id="GO:0051015">
    <property type="term" value="F:actin filament binding"/>
    <property type="evidence" value="ECO:0007669"/>
    <property type="project" value="TreeGrafter"/>
</dbReference>
<dbReference type="SMART" id="SM01086">
    <property type="entry name" value="ClpB_D2-small"/>
    <property type="match status" value="1"/>
</dbReference>
<evidence type="ECO:0000256" key="5">
    <source>
        <dbReference type="ARBA" id="ARBA00022737"/>
    </source>
</evidence>
<dbReference type="Proteomes" id="UP000010422">
    <property type="component" value="Unassembled WGS sequence"/>
</dbReference>
<evidence type="ECO:0000259" key="17">
    <source>
        <dbReference type="PROSITE" id="PS51903"/>
    </source>
</evidence>
<evidence type="ECO:0000256" key="9">
    <source>
        <dbReference type="ARBA" id="ARBA00023203"/>
    </source>
</evidence>
<dbReference type="InterPro" id="IPR018368">
    <property type="entry name" value="ClpA/B_CS1"/>
</dbReference>
<keyword evidence="4" id="KW-0963">Cytoplasm</keyword>
<evidence type="ECO:0000313" key="19">
    <source>
        <dbReference type="Proteomes" id="UP000010422"/>
    </source>
</evidence>
<feature type="coiled-coil region" evidence="13">
    <location>
        <begin position="1357"/>
        <end position="1493"/>
    </location>
</feature>
<feature type="coiled-coil region" evidence="13">
    <location>
        <begin position="1900"/>
        <end position="1936"/>
    </location>
</feature>
<dbReference type="FunFam" id="3.40.50.300:FF:000120">
    <property type="entry name" value="ATP-dependent chaperone ClpB"/>
    <property type="match status" value="1"/>
</dbReference>
<dbReference type="GO" id="GO:0016887">
    <property type="term" value="F:ATP hydrolysis activity"/>
    <property type="evidence" value="ECO:0007669"/>
    <property type="project" value="InterPro"/>
</dbReference>
<reference evidence="18 19" key="1">
    <citation type="journal article" date="2012" name="MBio">
        <title>De novo assembly of the Pneumocystis jirovecii genome from a single bronchoalveolar lavage fluid specimen from a patient.</title>
        <authorList>
            <person name="Cisse O.H."/>
            <person name="Pagni M."/>
            <person name="Hauser P.M."/>
        </authorList>
    </citation>
    <scope>NUCLEOTIDE SEQUENCE [LARGE SCALE GENOMIC DNA]</scope>
    <source>
        <strain evidence="18 19">SE8</strain>
    </source>
</reference>
<dbReference type="Pfam" id="PF07724">
    <property type="entry name" value="AAA_2"/>
    <property type="match status" value="1"/>
</dbReference>
<dbReference type="InterPro" id="IPR036628">
    <property type="entry name" value="Clp_N_dom_sf"/>
</dbReference>
<dbReference type="InterPro" id="IPR013809">
    <property type="entry name" value="ENTH"/>
</dbReference>
<evidence type="ECO:0000256" key="6">
    <source>
        <dbReference type="ARBA" id="ARBA00022741"/>
    </source>
</evidence>
<sequence>MNYQFTDKTEKTISDSYSLAQSHGHSQLTPIHIALTLLMEENPQLLRVIIEKSGGDVSKFERDVRRLLVRMPVQEPAPENVSLSPQCMKMLRTAHELQKRQRDVYMAQDHLISALSEDPAIKAILSEMGITSQLLDQAIQKVRGNHRIESKSAESGFDSLSKYTVDLTEQARNGTLDPVIGREDEIRRTIRVLSRRTKNNPVLIGEPGVGKTSVIEGLAQRIVNSDVPSNLLTCKLLSLDVGALVAGSKFRGEFEERIKSVLKEVEDSQEIIILFVDEIHLLMGAGNTGEGGMDAANLLKPMLARGKLHCIGATTLGEYRKYIEKDAAFERRFQQILVKEPSLPECISILRGLKEKYEVHHGVTILDSSLVSAATLASRYLTGRRLPDSAIDLIDEAAASVRVARDSAPEELDNLERQLRQLQVEIHALEREKDDLSKERLAKARLEMANVEEKLLPLRERYQIEKQRVNDIQKAKKRLDELKAKALDAERRMDLQTAADLTYYAIPDLQKRIEDLEALKARADAEVIEKSSEPKLLLTDVVTTDQINEIVARWTGIPVTRLTLSEKEKLLRMEKSLSQYVVGQKDAVKAVANAIRLSRSGLSNPNQPIASFLFCGPSGTGKTLLTKQLAEFLFDDKNAMIRIDMTEYTEKHSVSRLIGAPPGYVGYDQGGQLTEQLKRRPFSVILFDEIEKAAQEVLTVLLQVLDDGRLTSGQSQTIDAKNAVIIMTSNLGAEYLTNTVATPDGKTDEITKAMVMDSIRKFFKPEFLGRTTVVMFNRLTKKNMREIVIKQIEEIQKRLEDNNRKIKIEVDDAAIAYLSEAGYSPAYGARPLKRIIQNEILNKLSIFMLRGQIRDNETVNICFHEKKIYIQPNHESTSDMGGDESMDDDSMNYRFHESYKEDPYVSRNIDLNRSESDLAVNIKKATSIKETAPKRKHVRSCIVYTWDHKSSISFWAGLKAQPILSDDIQIFKALICMHKVIQEGHPITLQEAQAQRPWLELCSHSVVGGSIKGRLWEFSKGNSMVNKCERMKVIDVQGMFEYDEYLTLKNTNDPNEGYETITELMQLQDRIDLFQKTIFLHFRNGSNNECRVAALVPLVQESYGIYKFVTNMIRAIYHSTQSDEVIKPLRLRYNSQHHKLVKFYYECSNLRYLVNLISVPKLPQDPENLIDDFDLASQKFSVKDKDSLSEGSSKNENNYDNDLASNAWSNSQVRDDSAYQEQQWQLQAQKEADYIKQQELNEQRMQAEQKLAQEKLINEQYQLHVQNRILELEQEILNMRGQYNRDQLMLEQYDKRVKVLENELQNLNANASQQIESKDGYIKSFQDQAVMWKNKYESLAELYTRLREEHIDFLSKYKQIQLKAASAQESIEKKEEIEKEMGNKIAELTNITRERDRLKHEMDKLKNQKEEMNKINKDLELSLKKTENSEKSKSYELSSLTSKYNKEVSELEKSLAVKQEMIDEMSMKLKESYDQLEKVTKEKDDELDIYKAEMESTFMKLNDLHMDHRDMDSAINSEIDRYLIDNLKKLNSIIDSVLQSAIQTIDNSLYELASPMQTGNQNSTPEYLLSTIEKGSSSAMEFFTAFNNFVVDGPNGDHPEIIKLINIFTSVIGEVLSNVKGIVRLANDDVVGEKLISYAQDFAIVSQKNLGALQSFRLIKFSDEKKIETVISRNLDIQSSLKKLAQLVESFVPKDIADMIANSKDIGDLVNRELENALSAIEQAAMRLDKLKDRPKNLHSMSPDLLIHDTILEAAIVITNAVSQLIKAATDSQNEIVSQGKGSNTRAAFYKKNNRWTEGLISAAKAVAGSTNILIETADGMINGGNSPEQLIVASNEMAAATAQLVSASRVKAKFMSKTQQTLEDASKAVSQACKVLVKQVQDAVAVRFQNEDKFDYSKLTLHEFKVREMEQQVEILKLENELANSRKKLGEMRKISYYREATE</sequence>
<dbReference type="InterPro" id="IPR008942">
    <property type="entry name" value="ENTH_VHS"/>
</dbReference>
<dbReference type="FunCoup" id="L0PEB1">
    <property type="interactions" value="113"/>
</dbReference>
<keyword evidence="9" id="KW-0009">Actin-binding</keyword>
<dbReference type="InterPro" id="IPR035964">
    <property type="entry name" value="I/LWEQ_dom_sf"/>
</dbReference>
<evidence type="ECO:0000256" key="3">
    <source>
        <dbReference type="ARBA" id="ARBA00010135"/>
    </source>
</evidence>
<dbReference type="SUPFAM" id="SSF89009">
    <property type="entry name" value="GAT-like domain"/>
    <property type="match status" value="1"/>
</dbReference>
<dbReference type="SUPFAM" id="SSF48464">
    <property type="entry name" value="ENTH/VHS domain"/>
    <property type="match status" value="1"/>
</dbReference>
<dbReference type="InterPro" id="IPR028299">
    <property type="entry name" value="ClpA/B_CS2"/>
</dbReference>
<dbReference type="Pfam" id="PF07651">
    <property type="entry name" value="ANTH"/>
    <property type="match status" value="1"/>
</dbReference>
<dbReference type="PROSITE" id="PS00871">
    <property type="entry name" value="CLPAB_2"/>
    <property type="match status" value="1"/>
</dbReference>
<evidence type="ECO:0000256" key="10">
    <source>
        <dbReference type="ARBA" id="ARBA00066164"/>
    </source>
</evidence>
<dbReference type="SMART" id="SM00273">
    <property type="entry name" value="ENTH"/>
    <property type="match status" value="1"/>
</dbReference>
<feature type="coiled-coil region" evidence="13">
    <location>
        <begin position="1283"/>
        <end position="1317"/>
    </location>
</feature>
<comment type="similarity">
    <text evidence="2 12">Belongs to the ClpA/ClpB family.</text>
</comment>
<dbReference type="GO" id="GO:0030136">
    <property type="term" value="C:clathrin-coated vesicle"/>
    <property type="evidence" value="ECO:0007669"/>
    <property type="project" value="TreeGrafter"/>
</dbReference>
<dbReference type="SMART" id="SM00382">
    <property type="entry name" value="AAA"/>
    <property type="match status" value="2"/>
</dbReference>
<name>L0PEB1_PNEJI</name>